<keyword evidence="4" id="KW-1185">Reference proteome</keyword>
<dbReference type="EMBL" id="BAABJQ010000034">
    <property type="protein sequence ID" value="GAA5198792.1"/>
    <property type="molecule type" value="Genomic_DNA"/>
</dbReference>
<dbReference type="RefSeq" id="WP_345637628.1">
    <property type="nucleotide sequence ID" value="NZ_BAABJQ010000034.1"/>
</dbReference>
<feature type="domain" description="Erythromycin biosynthesis protein CIII-like C-terminal" evidence="2">
    <location>
        <begin position="300"/>
        <end position="412"/>
    </location>
</feature>
<evidence type="ECO:0000313" key="4">
    <source>
        <dbReference type="Proteomes" id="UP001501570"/>
    </source>
</evidence>
<evidence type="ECO:0000259" key="1">
    <source>
        <dbReference type="Pfam" id="PF03033"/>
    </source>
</evidence>
<organism evidence="3 4">
    <name type="scientific">Rugosimonospora acidiphila</name>
    <dbReference type="NCBI Taxonomy" id="556531"/>
    <lineage>
        <taxon>Bacteria</taxon>
        <taxon>Bacillati</taxon>
        <taxon>Actinomycetota</taxon>
        <taxon>Actinomycetes</taxon>
        <taxon>Micromonosporales</taxon>
        <taxon>Micromonosporaceae</taxon>
        <taxon>Rugosimonospora</taxon>
    </lineage>
</organism>
<reference evidence="4" key="1">
    <citation type="journal article" date="2019" name="Int. J. Syst. Evol. Microbiol.">
        <title>The Global Catalogue of Microorganisms (GCM) 10K type strain sequencing project: providing services to taxonomists for standard genome sequencing and annotation.</title>
        <authorList>
            <consortium name="The Broad Institute Genomics Platform"/>
            <consortium name="The Broad Institute Genome Sequencing Center for Infectious Disease"/>
            <person name="Wu L."/>
            <person name="Ma J."/>
        </authorList>
    </citation>
    <scope>NUCLEOTIDE SEQUENCE [LARGE SCALE GENOMIC DNA]</scope>
    <source>
        <strain evidence="4">JCM 18304</strain>
    </source>
</reference>
<dbReference type="InterPro" id="IPR004276">
    <property type="entry name" value="GlycoTrans_28_N"/>
</dbReference>
<evidence type="ECO:0000259" key="2">
    <source>
        <dbReference type="Pfam" id="PF06722"/>
    </source>
</evidence>
<accession>A0ABP9SNU3</accession>
<dbReference type="InterPro" id="IPR010610">
    <property type="entry name" value="EryCIII-like_C"/>
</dbReference>
<feature type="domain" description="Glycosyltransferase family 28 N-terminal" evidence="1">
    <location>
        <begin position="3"/>
        <end position="73"/>
    </location>
</feature>
<gene>
    <name evidence="3" type="ORF">GCM10023322_73000</name>
</gene>
<dbReference type="Pfam" id="PF06722">
    <property type="entry name" value="EryCIII-like_C"/>
    <property type="match status" value="1"/>
</dbReference>
<dbReference type="Gene3D" id="3.40.50.2000">
    <property type="entry name" value="Glycogen Phosphorylase B"/>
    <property type="match status" value="2"/>
</dbReference>
<protein>
    <submittedName>
        <fullName evidence="3">Glycosyltransferase</fullName>
    </submittedName>
</protein>
<proteinExistence type="predicted"/>
<dbReference type="CDD" id="cd03784">
    <property type="entry name" value="GT1_Gtf-like"/>
    <property type="match status" value="1"/>
</dbReference>
<name>A0ABP9SNU3_9ACTN</name>
<sequence length="422" mass="43804">MRVLIATAGSMGDVAPYTGVGARLRDAGHQVTIAAHESFAEVVAGAGLDLLPLSGDVREIQASARGRALFRRGAGPRGAFELARLARQQVWGLVDGMMSIAERRPDVLLLATTTAPLGYQVAQALGVPSAGLFLQPVDPTGDFPPVTAGAYRLGGRLANRAAGALTRTVARRVFDRPVRLLRARLGLPPESLAALDVRQRRQRWPILHGYSPAVVPRPDDWRPGLDVVGYWWPARPLGWRPPADLVDFLAAGPPPVFIGFGSMAGGYSSWLAGVVAGALRRAGVRGLVQSGWAGLTVTGGDVMTIGPVPHDWLFPRVAAVVHHAGAGTTAAGLRAGVPAVPVPMIADQAFWAGRLTGLGVAPTAIPVARLTEGRLAAAIAAAVGAPAYRQRAGRIAALLAAEDGAGAVVAAVDELTRARPVG</sequence>
<comment type="caution">
    <text evidence="3">The sequence shown here is derived from an EMBL/GenBank/DDBJ whole genome shotgun (WGS) entry which is preliminary data.</text>
</comment>
<dbReference type="InterPro" id="IPR050426">
    <property type="entry name" value="Glycosyltransferase_28"/>
</dbReference>
<dbReference type="InterPro" id="IPR002213">
    <property type="entry name" value="UDP_glucos_trans"/>
</dbReference>
<dbReference type="Pfam" id="PF03033">
    <property type="entry name" value="Glyco_transf_28"/>
    <property type="match status" value="1"/>
</dbReference>
<dbReference type="SUPFAM" id="SSF53756">
    <property type="entry name" value="UDP-Glycosyltransferase/glycogen phosphorylase"/>
    <property type="match status" value="1"/>
</dbReference>
<dbReference type="PANTHER" id="PTHR48050">
    <property type="entry name" value="STEROL 3-BETA-GLUCOSYLTRANSFERASE"/>
    <property type="match status" value="1"/>
</dbReference>
<dbReference type="PANTHER" id="PTHR48050:SF13">
    <property type="entry name" value="STEROL 3-BETA-GLUCOSYLTRANSFERASE UGT80A2"/>
    <property type="match status" value="1"/>
</dbReference>
<dbReference type="Proteomes" id="UP001501570">
    <property type="component" value="Unassembled WGS sequence"/>
</dbReference>
<evidence type="ECO:0000313" key="3">
    <source>
        <dbReference type="EMBL" id="GAA5198792.1"/>
    </source>
</evidence>